<dbReference type="EMBL" id="CAJOBA010089401">
    <property type="protein sequence ID" value="CAF4477714.1"/>
    <property type="molecule type" value="Genomic_DNA"/>
</dbReference>
<evidence type="ECO:0000313" key="1">
    <source>
        <dbReference type="EMBL" id="CAF4477714.1"/>
    </source>
</evidence>
<organism evidence="1 2">
    <name type="scientific">Didymodactylos carnosus</name>
    <dbReference type="NCBI Taxonomy" id="1234261"/>
    <lineage>
        <taxon>Eukaryota</taxon>
        <taxon>Metazoa</taxon>
        <taxon>Spiralia</taxon>
        <taxon>Gnathifera</taxon>
        <taxon>Rotifera</taxon>
        <taxon>Eurotatoria</taxon>
        <taxon>Bdelloidea</taxon>
        <taxon>Philodinida</taxon>
        <taxon>Philodinidae</taxon>
        <taxon>Didymodactylos</taxon>
    </lineage>
</organism>
<protein>
    <submittedName>
        <fullName evidence="1">Uncharacterized protein</fullName>
    </submittedName>
</protein>
<sequence length="146" mass="16759">MALPVTSVEVVDDAEILFFNDVDKYLNSLNEKFREKHIIKKIIHQNIIVALSLEKGKSSKSFSPAFAFWARKNFEKKEITGVDILYCISSKKPVCIYESFYHVIQECHKNISHAGRDKTIAQVAIHYSWISTNIAIHFLESTNNVL</sequence>
<proteinExistence type="predicted"/>
<dbReference type="AlphaFoldDB" id="A0A8S2X5Y1"/>
<accession>A0A8S2X5Y1</accession>
<name>A0A8S2X5Y1_9BILA</name>
<gene>
    <name evidence="1" type="ORF">TMI583_LOCUS47013</name>
</gene>
<comment type="caution">
    <text evidence="1">The sequence shown here is derived from an EMBL/GenBank/DDBJ whole genome shotgun (WGS) entry which is preliminary data.</text>
</comment>
<reference evidence="1" key="1">
    <citation type="submission" date="2021-02" db="EMBL/GenBank/DDBJ databases">
        <authorList>
            <person name="Nowell W R."/>
        </authorList>
    </citation>
    <scope>NUCLEOTIDE SEQUENCE</scope>
</reference>
<dbReference type="Proteomes" id="UP000682733">
    <property type="component" value="Unassembled WGS sequence"/>
</dbReference>
<evidence type="ECO:0000313" key="2">
    <source>
        <dbReference type="Proteomes" id="UP000682733"/>
    </source>
</evidence>